<keyword evidence="2" id="KW-1185">Reference proteome</keyword>
<evidence type="ECO:0000313" key="1">
    <source>
        <dbReference type="EMBL" id="MCI36326.1"/>
    </source>
</evidence>
<protein>
    <submittedName>
        <fullName evidence="1">PHD finger-containing protein</fullName>
    </submittedName>
</protein>
<dbReference type="Proteomes" id="UP000265520">
    <property type="component" value="Unassembled WGS sequence"/>
</dbReference>
<organism evidence="1 2">
    <name type="scientific">Trifolium medium</name>
    <dbReference type="NCBI Taxonomy" id="97028"/>
    <lineage>
        <taxon>Eukaryota</taxon>
        <taxon>Viridiplantae</taxon>
        <taxon>Streptophyta</taxon>
        <taxon>Embryophyta</taxon>
        <taxon>Tracheophyta</taxon>
        <taxon>Spermatophyta</taxon>
        <taxon>Magnoliopsida</taxon>
        <taxon>eudicotyledons</taxon>
        <taxon>Gunneridae</taxon>
        <taxon>Pentapetalae</taxon>
        <taxon>rosids</taxon>
        <taxon>fabids</taxon>
        <taxon>Fabales</taxon>
        <taxon>Fabaceae</taxon>
        <taxon>Papilionoideae</taxon>
        <taxon>50 kb inversion clade</taxon>
        <taxon>NPAAA clade</taxon>
        <taxon>Hologalegina</taxon>
        <taxon>IRL clade</taxon>
        <taxon>Trifolieae</taxon>
        <taxon>Trifolium</taxon>
    </lineage>
</organism>
<feature type="non-terminal residue" evidence="1">
    <location>
        <position position="1"/>
    </location>
</feature>
<proteinExistence type="predicted"/>
<dbReference type="AlphaFoldDB" id="A0A392RLB0"/>
<dbReference type="EMBL" id="LXQA010232760">
    <property type="protein sequence ID" value="MCI36326.1"/>
    <property type="molecule type" value="Genomic_DNA"/>
</dbReference>
<name>A0A392RLB0_9FABA</name>
<reference evidence="1 2" key="1">
    <citation type="journal article" date="2018" name="Front. Plant Sci.">
        <title>Red Clover (Trifolium pratense) and Zigzag Clover (T. medium) - A Picture of Genomic Similarities and Differences.</title>
        <authorList>
            <person name="Dluhosova J."/>
            <person name="Istvanek J."/>
            <person name="Nedelnik J."/>
            <person name="Repkova J."/>
        </authorList>
    </citation>
    <scope>NUCLEOTIDE SEQUENCE [LARGE SCALE GENOMIC DNA]</scope>
    <source>
        <strain evidence="2">cv. 10/8</strain>
        <tissue evidence="1">Leaf</tissue>
    </source>
</reference>
<comment type="caution">
    <text evidence="1">The sequence shown here is derived from an EMBL/GenBank/DDBJ whole genome shotgun (WGS) entry which is preliminary data.</text>
</comment>
<accession>A0A392RLB0</accession>
<evidence type="ECO:0000313" key="2">
    <source>
        <dbReference type="Proteomes" id="UP000265520"/>
    </source>
</evidence>
<sequence>LIHHAYLQLQATETFGKELVMTSDEASMKNSRLPKGYAYVPADCLSNDKQSNEDVYARGQGEHDRDRTLVTVLLQNVAFCSGEGKFC</sequence>